<dbReference type="AlphaFoldDB" id="B8I223"/>
<dbReference type="STRING" id="394503.Ccel_1497"/>
<dbReference type="Proteomes" id="UP000001349">
    <property type="component" value="Chromosome"/>
</dbReference>
<dbReference type="EMBL" id="CP001348">
    <property type="protein sequence ID" value="ACL75849.1"/>
    <property type="molecule type" value="Genomic_DNA"/>
</dbReference>
<protein>
    <recommendedName>
        <fullName evidence="1">Knr4/Smi1-like domain-containing protein</fullName>
    </recommendedName>
</protein>
<sequence>MSKFDLSRVNGNFFKLSEDDIINAERKMGLELPRELKEFFKEVGYGFIKGSDSTAINRMIDPGTIADIRLRKGFYESDPDLDGVYDEESMLIFFEVNEGVYLALDLNNNDKSPVHYFDFKIADSLTDFLINMVKDTEYYLDLID</sequence>
<dbReference type="Pfam" id="PF14568">
    <property type="entry name" value="SUKH_6"/>
    <property type="match status" value="1"/>
</dbReference>
<gene>
    <name evidence="2" type="ordered locus">Ccel_1497</name>
</gene>
<keyword evidence="3" id="KW-1185">Reference proteome</keyword>
<name>B8I223_RUMCH</name>
<dbReference type="InterPro" id="IPR037883">
    <property type="entry name" value="Knr4/Smi1-like_sf"/>
</dbReference>
<dbReference type="SMART" id="SM00860">
    <property type="entry name" value="SMI1_KNR4"/>
    <property type="match status" value="1"/>
</dbReference>
<dbReference type="InterPro" id="IPR018958">
    <property type="entry name" value="Knr4/Smi1-like_dom"/>
</dbReference>
<proteinExistence type="predicted"/>
<organism evidence="2 3">
    <name type="scientific">Ruminiclostridium cellulolyticum (strain ATCC 35319 / DSM 5812 / JCM 6584 / H10)</name>
    <name type="common">Clostridium cellulolyticum</name>
    <dbReference type="NCBI Taxonomy" id="394503"/>
    <lineage>
        <taxon>Bacteria</taxon>
        <taxon>Bacillati</taxon>
        <taxon>Bacillota</taxon>
        <taxon>Clostridia</taxon>
        <taxon>Eubacteriales</taxon>
        <taxon>Oscillospiraceae</taxon>
        <taxon>Ruminiclostridium</taxon>
    </lineage>
</organism>
<accession>B8I223</accession>
<dbReference type="RefSeq" id="WP_015924990.1">
    <property type="nucleotide sequence ID" value="NC_011898.1"/>
</dbReference>
<dbReference type="OrthoDB" id="2635342at2"/>
<dbReference type="Gene3D" id="3.40.1580.10">
    <property type="entry name" value="SMI1/KNR4-like"/>
    <property type="match status" value="1"/>
</dbReference>
<evidence type="ECO:0000313" key="3">
    <source>
        <dbReference type="Proteomes" id="UP000001349"/>
    </source>
</evidence>
<evidence type="ECO:0000313" key="2">
    <source>
        <dbReference type="EMBL" id="ACL75849.1"/>
    </source>
</evidence>
<feature type="domain" description="Knr4/Smi1-like" evidence="1">
    <location>
        <begin position="15"/>
        <end position="131"/>
    </location>
</feature>
<evidence type="ECO:0000259" key="1">
    <source>
        <dbReference type="SMART" id="SM00860"/>
    </source>
</evidence>
<reference evidence="2 3" key="1">
    <citation type="submission" date="2009-01" db="EMBL/GenBank/DDBJ databases">
        <title>Complete sequence of Clostridium cellulolyticum H10.</title>
        <authorList>
            <consortium name="US DOE Joint Genome Institute"/>
            <person name="Lucas S."/>
            <person name="Copeland A."/>
            <person name="Lapidus A."/>
            <person name="Glavina del Rio T."/>
            <person name="Dalin E."/>
            <person name="Tice H."/>
            <person name="Bruce D."/>
            <person name="Goodwin L."/>
            <person name="Pitluck S."/>
            <person name="Chertkov O."/>
            <person name="Saunders E."/>
            <person name="Brettin T."/>
            <person name="Detter J.C."/>
            <person name="Han C."/>
            <person name="Larimer F."/>
            <person name="Land M."/>
            <person name="Hauser L."/>
            <person name="Kyrpides N."/>
            <person name="Ivanova N."/>
            <person name="Zhou J."/>
            <person name="Richardson P."/>
        </authorList>
    </citation>
    <scope>NUCLEOTIDE SEQUENCE [LARGE SCALE GENOMIC DNA]</scope>
    <source>
        <strain evidence="3">ATCC 35319 / DSM 5812 / JCM 6584 / H10</strain>
    </source>
</reference>
<dbReference type="HOGENOM" id="CLU_140337_0_0_9"/>
<dbReference type="SUPFAM" id="SSF160631">
    <property type="entry name" value="SMI1/KNR4-like"/>
    <property type="match status" value="1"/>
</dbReference>
<dbReference type="KEGG" id="cce:Ccel_1497"/>
<dbReference type="eggNOG" id="ENOG50337SV">
    <property type="taxonomic scope" value="Bacteria"/>
</dbReference>